<gene>
    <name evidence="3" type="ORF">H4075_21230</name>
</gene>
<feature type="transmembrane region" description="Helical" evidence="2">
    <location>
        <begin position="69"/>
        <end position="90"/>
    </location>
</feature>
<dbReference type="KEGG" id="lacs:H4075_21230"/>
<proteinExistence type="predicted"/>
<keyword evidence="2" id="KW-0472">Membrane</keyword>
<sequence>MSEEEKKESLSSTDESPQQDSQLNIPSTDETIIPAAETSNIINPTSETKNMEVHHHSHESHGKKNWKSYFWEFLMLFLAVFCGFLAEYQLEHVIENSREKQFIKSYIEDLKTDTASINRNLVYQISRKEQLDSMMKFLETQTIKGNEGEFYYLGRVLIRTRRFQPSDRTITQLKNSGALRLIRNEQAADSIISYQKLVETILGNIADERDERRDVDPLMSAIFDPYVFDKMLDDNNIINKPAGNPPLRSYDASLHQDLAYRIHQLKGSNRILDTRLTQLRVKAVRIIAFLEKEYHLE</sequence>
<evidence type="ECO:0000313" key="3">
    <source>
        <dbReference type="EMBL" id="QNA44549.1"/>
    </source>
</evidence>
<name>A0A7G5XGE6_9BACT</name>
<keyword evidence="2" id="KW-1133">Transmembrane helix</keyword>
<evidence type="ECO:0000313" key="4">
    <source>
        <dbReference type="Proteomes" id="UP000515344"/>
    </source>
</evidence>
<keyword evidence="2" id="KW-0812">Transmembrane</keyword>
<keyword evidence="4" id="KW-1185">Reference proteome</keyword>
<dbReference type="EMBL" id="CP060007">
    <property type="protein sequence ID" value="QNA44549.1"/>
    <property type="molecule type" value="Genomic_DNA"/>
</dbReference>
<reference evidence="4" key="1">
    <citation type="submission" date="2020-08" db="EMBL/GenBank/DDBJ databases">
        <title>Lacibacter sp. S13-6-6 genome sequencing.</title>
        <authorList>
            <person name="Jin L."/>
        </authorList>
    </citation>
    <scope>NUCLEOTIDE SEQUENCE [LARGE SCALE GENOMIC DNA]</scope>
    <source>
        <strain evidence="4">S13-6-6</strain>
    </source>
</reference>
<dbReference type="AlphaFoldDB" id="A0A7G5XGE6"/>
<accession>A0A7G5XGE6</accession>
<organism evidence="3 4">
    <name type="scientific">Lacibacter sediminis</name>
    <dbReference type="NCBI Taxonomy" id="2760713"/>
    <lineage>
        <taxon>Bacteria</taxon>
        <taxon>Pseudomonadati</taxon>
        <taxon>Bacteroidota</taxon>
        <taxon>Chitinophagia</taxon>
        <taxon>Chitinophagales</taxon>
        <taxon>Chitinophagaceae</taxon>
        <taxon>Lacibacter</taxon>
    </lineage>
</organism>
<evidence type="ECO:0000256" key="2">
    <source>
        <dbReference type="SAM" id="Phobius"/>
    </source>
</evidence>
<protein>
    <submittedName>
        <fullName evidence="3">Uncharacterized protein</fullName>
    </submittedName>
</protein>
<evidence type="ECO:0000256" key="1">
    <source>
        <dbReference type="SAM" id="MobiDB-lite"/>
    </source>
</evidence>
<feature type="region of interest" description="Disordered" evidence="1">
    <location>
        <begin position="1"/>
        <end position="26"/>
    </location>
</feature>
<dbReference type="RefSeq" id="WP_182802846.1">
    <property type="nucleotide sequence ID" value="NZ_CP060007.1"/>
</dbReference>
<dbReference type="Proteomes" id="UP000515344">
    <property type="component" value="Chromosome"/>
</dbReference>